<keyword evidence="1 5" id="KW-0328">Glycosyltransferase</keyword>
<keyword evidence="6" id="KW-1185">Reference proteome</keyword>
<dbReference type="GO" id="GO:0016757">
    <property type="term" value="F:glycosyltransferase activity"/>
    <property type="evidence" value="ECO:0007669"/>
    <property type="project" value="UniProtKB-KW"/>
</dbReference>
<dbReference type="Pfam" id="PF00534">
    <property type="entry name" value="Glycos_transf_1"/>
    <property type="match status" value="1"/>
</dbReference>
<dbReference type="Pfam" id="PF13439">
    <property type="entry name" value="Glyco_transf_4"/>
    <property type="match status" value="1"/>
</dbReference>
<evidence type="ECO:0000259" key="3">
    <source>
        <dbReference type="Pfam" id="PF00534"/>
    </source>
</evidence>
<dbReference type="Proteomes" id="UP001178281">
    <property type="component" value="Unassembled WGS sequence"/>
</dbReference>
<dbReference type="EMBL" id="JAUTIX010000004">
    <property type="protein sequence ID" value="MDP0398828.1"/>
    <property type="molecule type" value="Genomic_DNA"/>
</dbReference>
<reference evidence="5" key="1">
    <citation type="submission" date="2023-08" db="EMBL/GenBank/DDBJ databases">
        <title>The draft genome of Tsukamurella strandjordii strain 050030.</title>
        <authorList>
            <person name="Zhao F."/>
            <person name="Feng Y."/>
            <person name="Zong Z."/>
        </authorList>
    </citation>
    <scope>NUCLEOTIDE SEQUENCE</scope>
    <source>
        <strain evidence="5">050030</strain>
    </source>
</reference>
<evidence type="ECO:0000313" key="5">
    <source>
        <dbReference type="EMBL" id="MDP0398828.1"/>
    </source>
</evidence>
<accession>A0AA90SM44</accession>
<comment type="caution">
    <text evidence="5">The sequence shown here is derived from an EMBL/GenBank/DDBJ whole genome shotgun (WGS) entry which is preliminary data.</text>
</comment>
<feature type="domain" description="Glycosyl transferase family 1" evidence="3">
    <location>
        <begin position="193"/>
        <end position="351"/>
    </location>
</feature>
<dbReference type="Gene3D" id="3.40.50.2000">
    <property type="entry name" value="Glycogen Phosphorylase B"/>
    <property type="match status" value="2"/>
</dbReference>
<dbReference type="RefSeq" id="WP_305111595.1">
    <property type="nucleotide sequence ID" value="NZ_JAUTIX010000004.1"/>
</dbReference>
<dbReference type="InterPro" id="IPR028098">
    <property type="entry name" value="Glyco_trans_4-like_N"/>
</dbReference>
<dbReference type="EC" id="2.4.-.-" evidence="5"/>
<dbReference type="AlphaFoldDB" id="A0AA90SM44"/>
<dbReference type="PANTHER" id="PTHR12526">
    <property type="entry name" value="GLYCOSYLTRANSFERASE"/>
    <property type="match status" value="1"/>
</dbReference>
<evidence type="ECO:0000259" key="4">
    <source>
        <dbReference type="Pfam" id="PF13439"/>
    </source>
</evidence>
<organism evidence="5 6">
    <name type="scientific">Tsukamurella strandjordii</name>
    <dbReference type="NCBI Taxonomy" id="147577"/>
    <lineage>
        <taxon>Bacteria</taxon>
        <taxon>Bacillati</taxon>
        <taxon>Actinomycetota</taxon>
        <taxon>Actinomycetes</taxon>
        <taxon>Mycobacteriales</taxon>
        <taxon>Tsukamurellaceae</taxon>
        <taxon>Tsukamurella</taxon>
    </lineage>
</organism>
<keyword evidence="2 5" id="KW-0808">Transferase</keyword>
<sequence length="380" mass="40018">MTKVALLSHSAAPSGAELAWARMARRFPQHGIEPLAVLTEAGPLQQILADAGVEATVVDTGFASSSVSIAGSRLRWISGAARMVRAGWRIGGVLRAAGAEAVLAESTKALLMGTVAARRAGIPLIWHVHDRISPDYFGPVALILRALGRVVARGFIANSLTTRDTLWTGGRPAAVVYPGVDLASVPGGAPQRAPDEARVLMLGRLAPWKGQDLVLEALARTRTENAVRFVGGTLFGEHEYADQLRRRTAELGLGERVAFVGNVSEPLAEAAAADVVVHFSRLAEPFGQVVVEAMAAHCAVIAAASGGPTEIIDDGVDGVLVPTGDPVLLAAAIDRLIDDRDLRTRLADRAAARAEDFGIDASAEQAAHLIHRTLDGRRPR</sequence>
<feature type="domain" description="Glycosyltransferase subfamily 4-like N-terminal" evidence="4">
    <location>
        <begin position="14"/>
        <end position="183"/>
    </location>
</feature>
<proteinExistence type="predicted"/>
<gene>
    <name evidence="5" type="ORF">Q7X28_12920</name>
</gene>
<dbReference type="CDD" id="cd03801">
    <property type="entry name" value="GT4_PimA-like"/>
    <property type="match status" value="1"/>
</dbReference>
<name>A0AA90SM44_9ACTN</name>
<protein>
    <submittedName>
        <fullName evidence="5">Glycosyltransferase family 4 protein</fullName>
        <ecNumber evidence="5">2.4.-.-</ecNumber>
    </submittedName>
</protein>
<dbReference type="PANTHER" id="PTHR12526:SF510">
    <property type="entry name" value="D-INOSITOL 3-PHOSPHATE GLYCOSYLTRANSFERASE"/>
    <property type="match status" value="1"/>
</dbReference>
<evidence type="ECO:0000256" key="2">
    <source>
        <dbReference type="ARBA" id="ARBA00022679"/>
    </source>
</evidence>
<evidence type="ECO:0000256" key="1">
    <source>
        <dbReference type="ARBA" id="ARBA00022676"/>
    </source>
</evidence>
<dbReference type="SUPFAM" id="SSF53756">
    <property type="entry name" value="UDP-Glycosyltransferase/glycogen phosphorylase"/>
    <property type="match status" value="1"/>
</dbReference>
<dbReference type="InterPro" id="IPR001296">
    <property type="entry name" value="Glyco_trans_1"/>
</dbReference>
<evidence type="ECO:0000313" key="6">
    <source>
        <dbReference type="Proteomes" id="UP001178281"/>
    </source>
</evidence>